<evidence type="ECO:0000313" key="3">
    <source>
        <dbReference type="Proteomes" id="UP000321525"/>
    </source>
</evidence>
<keyword evidence="3" id="KW-1185">Reference proteome</keyword>
<dbReference type="AlphaFoldDB" id="A0A5C6Q282"/>
<accession>A0A5C6Q282</accession>
<proteinExistence type="predicted"/>
<dbReference type="RefSeq" id="WP_146799837.1">
    <property type="nucleotide sequence ID" value="NZ_VOLP01000015.1"/>
</dbReference>
<dbReference type="Proteomes" id="UP000321917">
    <property type="component" value="Unassembled WGS sequence"/>
</dbReference>
<organism evidence="2 4">
    <name type="scientific">Colwellia hornerae</name>
    <dbReference type="NCBI Taxonomy" id="89402"/>
    <lineage>
        <taxon>Bacteria</taxon>
        <taxon>Pseudomonadati</taxon>
        <taxon>Pseudomonadota</taxon>
        <taxon>Gammaproteobacteria</taxon>
        <taxon>Alteromonadales</taxon>
        <taxon>Colwelliaceae</taxon>
        <taxon>Colwellia</taxon>
    </lineage>
</organism>
<evidence type="ECO:0000313" key="2">
    <source>
        <dbReference type="EMBL" id="TWX62737.1"/>
    </source>
</evidence>
<dbReference type="EMBL" id="VOLR01000016">
    <property type="protein sequence ID" value="TWX58323.1"/>
    <property type="molecule type" value="Genomic_DNA"/>
</dbReference>
<sequence length="196" mass="22824">MGGSHGIARGFFRLHDMIGNTIIPHQYQYDDLKVFSKKYRQNIASFFYTQTSDRLFVKKIILSKEKNLSIAHFDQVVDYWQYLHDEMSLNVVMIGMLPPIKTSPINFDYKQPLQPQLQEYISKNSIKMVEYTDTFFSEKLKETGIKYVSKILGFDLSLPKDLINRGKITYSDNRHLSATGEAFFGKKLNNKVLTFN</sequence>
<gene>
    <name evidence="1" type="ORF">ESZ26_12575</name>
    <name evidence="2" type="ORF">ESZ27_18515</name>
</gene>
<reference evidence="2 4" key="1">
    <citation type="submission" date="2019-07" db="EMBL/GenBank/DDBJ databases">
        <title>Genomes of sea-ice associated Colwellia species.</title>
        <authorList>
            <person name="Bowman J.P."/>
        </authorList>
    </citation>
    <scope>NUCLEOTIDE SEQUENCE [LARGE SCALE GENOMIC DNA]</scope>
    <source>
        <strain evidence="1 3">ACAM 607</strain>
        <strain evidence="2 4">IC036</strain>
    </source>
</reference>
<dbReference type="OrthoDB" id="9767863at2"/>
<comment type="caution">
    <text evidence="2">The sequence shown here is derived from an EMBL/GenBank/DDBJ whole genome shotgun (WGS) entry which is preliminary data.</text>
</comment>
<evidence type="ECO:0000313" key="1">
    <source>
        <dbReference type="EMBL" id="TWX58323.1"/>
    </source>
</evidence>
<name>A0A5C6Q282_9GAMM</name>
<dbReference type="EMBL" id="VOLQ01000067">
    <property type="protein sequence ID" value="TWX62737.1"/>
    <property type="molecule type" value="Genomic_DNA"/>
</dbReference>
<dbReference type="Proteomes" id="UP000321525">
    <property type="component" value="Unassembled WGS sequence"/>
</dbReference>
<protein>
    <recommendedName>
        <fullName evidence="5">SGNH/GDSL hydrolase family protein</fullName>
    </recommendedName>
</protein>
<evidence type="ECO:0000313" key="4">
    <source>
        <dbReference type="Proteomes" id="UP000321917"/>
    </source>
</evidence>
<evidence type="ECO:0008006" key="5">
    <source>
        <dbReference type="Google" id="ProtNLM"/>
    </source>
</evidence>